<keyword evidence="1" id="KW-0812">Transmembrane</keyword>
<evidence type="ECO:0000256" key="1">
    <source>
        <dbReference type="SAM" id="Phobius"/>
    </source>
</evidence>
<keyword evidence="1" id="KW-1133">Transmembrane helix</keyword>
<dbReference type="EnsemblMetazoa" id="ACUA028185-RA">
    <property type="protein sequence ID" value="ACUA028185-PA"/>
    <property type="gene ID" value="ACUA028185"/>
</dbReference>
<dbReference type="PROSITE" id="PS50853">
    <property type="entry name" value="FN3"/>
    <property type="match status" value="1"/>
</dbReference>
<keyword evidence="1" id="KW-0472">Membrane</keyword>
<dbReference type="Gene3D" id="2.60.40.10">
    <property type="entry name" value="Immunoglobulins"/>
    <property type="match status" value="1"/>
</dbReference>
<dbReference type="InterPro" id="IPR036116">
    <property type="entry name" value="FN3_sf"/>
</dbReference>
<sequence length="315" mass="33857">PYYSSPSFDLKGLEPGVGYSIILTAKNSKGSSDPTYLQAFTLKNPEKQTDLSHVYSPALLQIKPFIGTLLGVVAALISIASIIVCVTRLRGSPGRDRDCGSNMSTNDASGISQSIPDADLAREQCNGSIDSIEKNPDIIPQAILTHRLEEDEKAFEWLNNAAHPRLYATAAMAEQQSGGILPPSAATATYDTRAFYALARDAQQQQQQHHPQQNCMQQNVYPVASSDGQSYIPMHGTIISTPIIGGYGNDGHKHDLTYADLTVSGGGGPGGGMPKLNPGQPQMYVSATLGRPRQTDIKRSEPTIYAQEEATKIIL</sequence>
<dbReference type="Proteomes" id="UP000075883">
    <property type="component" value="Unassembled WGS sequence"/>
</dbReference>
<dbReference type="PANTHER" id="PTHR23278:SF30">
    <property type="entry name" value="SIDESTEP VIII, ISOFORM B"/>
    <property type="match status" value="1"/>
</dbReference>
<dbReference type="CDD" id="cd00063">
    <property type="entry name" value="FN3"/>
    <property type="match status" value="1"/>
</dbReference>
<keyword evidence="4" id="KW-1185">Reference proteome</keyword>
<reference evidence="4" key="1">
    <citation type="submission" date="2013-09" db="EMBL/GenBank/DDBJ databases">
        <title>The Genome Sequence of Anopheles culicifacies species A.</title>
        <authorList>
            <consortium name="The Broad Institute Genomics Platform"/>
            <person name="Neafsey D.E."/>
            <person name="Besansky N."/>
            <person name="Howell P."/>
            <person name="Walton C."/>
            <person name="Young S.K."/>
            <person name="Zeng Q."/>
            <person name="Gargeya S."/>
            <person name="Fitzgerald M."/>
            <person name="Haas B."/>
            <person name="Abouelleil A."/>
            <person name="Allen A.W."/>
            <person name="Alvarado L."/>
            <person name="Arachchi H.M."/>
            <person name="Berlin A.M."/>
            <person name="Chapman S.B."/>
            <person name="Gainer-Dewar J."/>
            <person name="Goldberg J."/>
            <person name="Griggs A."/>
            <person name="Gujja S."/>
            <person name="Hansen M."/>
            <person name="Howarth C."/>
            <person name="Imamovic A."/>
            <person name="Ireland A."/>
            <person name="Larimer J."/>
            <person name="McCowan C."/>
            <person name="Murphy C."/>
            <person name="Pearson M."/>
            <person name="Poon T.W."/>
            <person name="Priest M."/>
            <person name="Roberts A."/>
            <person name="Saif S."/>
            <person name="Shea T."/>
            <person name="Sisk P."/>
            <person name="Sykes S."/>
            <person name="Wortman J."/>
            <person name="Nusbaum C."/>
            <person name="Birren B."/>
        </authorList>
    </citation>
    <scope>NUCLEOTIDE SEQUENCE [LARGE SCALE GENOMIC DNA]</scope>
    <source>
        <strain evidence="4">A-37</strain>
    </source>
</reference>
<dbReference type="STRING" id="139723.A0A182MWS0"/>
<organism evidence="3 4">
    <name type="scientific">Anopheles culicifacies</name>
    <dbReference type="NCBI Taxonomy" id="139723"/>
    <lineage>
        <taxon>Eukaryota</taxon>
        <taxon>Metazoa</taxon>
        <taxon>Ecdysozoa</taxon>
        <taxon>Arthropoda</taxon>
        <taxon>Hexapoda</taxon>
        <taxon>Insecta</taxon>
        <taxon>Pterygota</taxon>
        <taxon>Neoptera</taxon>
        <taxon>Endopterygota</taxon>
        <taxon>Diptera</taxon>
        <taxon>Nematocera</taxon>
        <taxon>Culicoidea</taxon>
        <taxon>Culicidae</taxon>
        <taxon>Anophelinae</taxon>
        <taxon>Anopheles</taxon>
        <taxon>culicifacies species complex</taxon>
    </lineage>
</organism>
<dbReference type="InterPro" id="IPR013783">
    <property type="entry name" value="Ig-like_fold"/>
</dbReference>
<evidence type="ECO:0000313" key="4">
    <source>
        <dbReference type="Proteomes" id="UP000075883"/>
    </source>
</evidence>
<dbReference type="PANTHER" id="PTHR23278">
    <property type="entry name" value="SIDESTEP PROTEIN"/>
    <property type="match status" value="1"/>
</dbReference>
<proteinExistence type="predicted"/>
<feature type="transmembrane region" description="Helical" evidence="1">
    <location>
        <begin position="65"/>
        <end position="87"/>
    </location>
</feature>
<protein>
    <recommendedName>
        <fullName evidence="2">Fibronectin type-III domain-containing protein</fullName>
    </recommendedName>
</protein>
<feature type="domain" description="Fibronectin type-III" evidence="2">
    <location>
        <begin position="1"/>
        <end position="45"/>
    </location>
</feature>
<accession>A0A182MWS0</accession>
<dbReference type="SUPFAM" id="SSF49265">
    <property type="entry name" value="Fibronectin type III"/>
    <property type="match status" value="1"/>
</dbReference>
<dbReference type="InterPro" id="IPR003961">
    <property type="entry name" value="FN3_dom"/>
</dbReference>
<dbReference type="VEuPathDB" id="VectorBase:ACUA028185"/>
<name>A0A182MWS0_9DIPT</name>
<dbReference type="EMBL" id="AXCM01015668">
    <property type="status" value="NOT_ANNOTATED_CDS"/>
    <property type="molecule type" value="Genomic_DNA"/>
</dbReference>
<evidence type="ECO:0000313" key="3">
    <source>
        <dbReference type="EnsemblMetazoa" id="ACUA028185-PA"/>
    </source>
</evidence>
<dbReference type="AlphaFoldDB" id="A0A182MWS0"/>
<reference evidence="3" key="2">
    <citation type="submission" date="2020-05" db="UniProtKB">
        <authorList>
            <consortium name="EnsemblMetazoa"/>
        </authorList>
    </citation>
    <scope>IDENTIFICATION</scope>
    <source>
        <strain evidence="3">A-37</strain>
    </source>
</reference>
<evidence type="ECO:0000259" key="2">
    <source>
        <dbReference type="PROSITE" id="PS50853"/>
    </source>
</evidence>